<comment type="caution">
    <text evidence="3">The sequence shown here is derived from an EMBL/GenBank/DDBJ whole genome shotgun (WGS) entry which is preliminary data.</text>
</comment>
<keyword evidence="3" id="KW-0808">Transferase</keyword>
<dbReference type="SUPFAM" id="SSF47616">
    <property type="entry name" value="GST C-terminal domain-like"/>
    <property type="match status" value="1"/>
</dbReference>
<dbReference type="AlphaFoldDB" id="A0A2S3V0U3"/>
<evidence type="ECO:0000259" key="2">
    <source>
        <dbReference type="PROSITE" id="PS50405"/>
    </source>
</evidence>
<dbReference type="PANTHER" id="PTHR42673:SF4">
    <property type="entry name" value="MALEYLACETOACETATE ISOMERASE"/>
    <property type="match status" value="1"/>
</dbReference>
<dbReference type="InterPro" id="IPR036249">
    <property type="entry name" value="Thioredoxin-like_sf"/>
</dbReference>
<dbReference type="PROSITE" id="PS50404">
    <property type="entry name" value="GST_NTER"/>
    <property type="match status" value="1"/>
</dbReference>
<organism evidence="3 4">
    <name type="scientific">Roseibium marinum</name>
    <dbReference type="NCBI Taxonomy" id="281252"/>
    <lineage>
        <taxon>Bacteria</taxon>
        <taxon>Pseudomonadati</taxon>
        <taxon>Pseudomonadota</taxon>
        <taxon>Alphaproteobacteria</taxon>
        <taxon>Hyphomicrobiales</taxon>
        <taxon>Stappiaceae</taxon>
        <taxon>Roseibium</taxon>
    </lineage>
</organism>
<reference evidence="3 4" key="1">
    <citation type="submission" date="2018-01" db="EMBL/GenBank/DDBJ databases">
        <title>Genomic Encyclopedia of Archaeal and Bacterial Type Strains, Phase II (KMG-II): from individual species to whole genera.</title>
        <authorList>
            <person name="Goeker M."/>
        </authorList>
    </citation>
    <scope>NUCLEOTIDE SEQUENCE [LARGE SCALE GENOMIC DNA]</scope>
    <source>
        <strain evidence="3 4">DSM 17023</strain>
    </source>
</reference>
<dbReference type="PROSITE" id="PS50405">
    <property type="entry name" value="GST_CTER"/>
    <property type="match status" value="1"/>
</dbReference>
<dbReference type="Gene3D" id="1.20.1050.10">
    <property type="match status" value="1"/>
</dbReference>
<dbReference type="Gene3D" id="3.40.30.10">
    <property type="entry name" value="Glutaredoxin"/>
    <property type="match status" value="1"/>
</dbReference>
<evidence type="ECO:0000313" key="3">
    <source>
        <dbReference type="EMBL" id="POF33578.1"/>
    </source>
</evidence>
<dbReference type="InterPro" id="IPR040079">
    <property type="entry name" value="Glutathione_S-Trfase"/>
</dbReference>
<dbReference type="SFLD" id="SFLDS00019">
    <property type="entry name" value="Glutathione_Transferase_(cytos"/>
    <property type="match status" value="1"/>
</dbReference>
<dbReference type="InterPro" id="IPR036282">
    <property type="entry name" value="Glutathione-S-Trfase_C_sf"/>
</dbReference>
<proteinExistence type="predicted"/>
<keyword evidence="4" id="KW-1185">Reference proteome</keyword>
<accession>A0A2S3V0U3</accession>
<protein>
    <submittedName>
        <fullName evidence="3">Glutathione S-transferase</fullName>
    </submittedName>
</protein>
<dbReference type="GO" id="GO:0006749">
    <property type="term" value="P:glutathione metabolic process"/>
    <property type="evidence" value="ECO:0007669"/>
    <property type="project" value="TreeGrafter"/>
</dbReference>
<dbReference type="InterPro" id="IPR004045">
    <property type="entry name" value="Glutathione_S-Trfase_N"/>
</dbReference>
<sequence length="260" mass="29417">MSSFVLHNAPQSTCSQRVRYALHAKGIAFEEHKLDLFSGDQLKPEYLAINPNGVVPALVHDGTPVIDSAVILEYLEDILPGTARMRPEDPRETAKLRAIMRFIDEVPTPAIRVPSYNLAFLPHFQAMSEVDFQALCDSKPLRREFLMKMGRTGFPKQDMDEALGRLTRGVERMARWLEESGGPWILGEDISLADVAIMPVIVRMDDINLGGIWQDYPAIGAWLERIRLTEPFPETYYHGSLLTEKYPHLAALRNERMAEA</sequence>
<evidence type="ECO:0000259" key="1">
    <source>
        <dbReference type="PROSITE" id="PS50404"/>
    </source>
</evidence>
<evidence type="ECO:0000313" key="4">
    <source>
        <dbReference type="Proteomes" id="UP000236959"/>
    </source>
</evidence>
<dbReference type="Pfam" id="PF13409">
    <property type="entry name" value="GST_N_2"/>
    <property type="match status" value="1"/>
</dbReference>
<dbReference type="InterPro" id="IPR010987">
    <property type="entry name" value="Glutathione-S-Trfase_C-like"/>
</dbReference>
<feature type="domain" description="GST N-terminal" evidence="1">
    <location>
        <begin position="2"/>
        <end position="83"/>
    </location>
</feature>
<dbReference type="Pfam" id="PF13410">
    <property type="entry name" value="GST_C_2"/>
    <property type="match status" value="1"/>
</dbReference>
<gene>
    <name evidence="3" type="ORF">CLV41_10126</name>
</gene>
<dbReference type="Proteomes" id="UP000236959">
    <property type="component" value="Unassembled WGS sequence"/>
</dbReference>
<dbReference type="RefSeq" id="WP_103220272.1">
    <property type="nucleotide sequence ID" value="NZ_PPCN01000001.1"/>
</dbReference>
<dbReference type="SFLD" id="SFLDG00358">
    <property type="entry name" value="Main_(cytGST)"/>
    <property type="match status" value="1"/>
</dbReference>
<dbReference type="GO" id="GO:0006559">
    <property type="term" value="P:L-phenylalanine catabolic process"/>
    <property type="evidence" value="ECO:0007669"/>
    <property type="project" value="TreeGrafter"/>
</dbReference>
<name>A0A2S3V0U3_9HYPH</name>
<dbReference type="PANTHER" id="PTHR42673">
    <property type="entry name" value="MALEYLACETOACETATE ISOMERASE"/>
    <property type="match status" value="1"/>
</dbReference>
<dbReference type="GO" id="GO:0016034">
    <property type="term" value="F:maleylacetoacetate isomerase activity"/>
    <property type="evidence" value="ECO:0007669"/>
    <property type="project" value="TreeGrafter"/>
</dbReference>
<dbReference type="OrthoDB" id="9810080at2"/>
<dbReference type="GO" id="GO:0004364">
    <property type="term" value="F:glutathione transferase activity"/>
    <property type="evidence" value="ECO:0007669"/>
    <property type="project" value="TreeGrafter"/>
</dbReference>
<dbReference type="SUPFAM" id="SSF52833">
    <property type="entry name" value="Thioredoxin-like"/>
    <property type="match status" value="1"/>
</dbReference>
<dbReference type="EMBL" id="PPCN01000001">
    <property type="protein sequence ID" value="POF33578.1"/>
    <property type="molecule type" value="Genomic_DNA"/>
</dbReference>
<feature type="domain" description="GST C-terminal" evidence="2">
    <location>
        <begin position="89"/>
        <end position="249"/>
    </location>
</feature>